<evidence type="ECO:0000256" key="1">
    <source>
        <dbReference type="ARBA" id="ARBA00004948"/>
    </source>
</evidence>
<dbReference type="FunFam" id="3.40.1190.20:FF:000003">
    <property type="entry name" value="Phosphomethylpyrimidine kinase ThiD"/>
    <property type="match status" value="1"/>
</dbReference>
<dbReference type="NCBIfam" id="TIGR00097">
    <property type="entry name" value="HMP-P_kinase"/>
    <property type="match status" value="1"/>
</dbReference>
<reference evidence="9 10" key="2">
    <citation type="submission" date="2020-08" db="EMBL/GenBank/DDBJ databases">
        <title>Stappia taiwanensis sp. nov., isolated from a coastal thermal spring.</title>
        <authorList>
            <person name="Kampfer P."/>
        </authorList>
    </citation>
    <scope>NUCLEOTIDE SEQUENCE [LARGE SCALE GENOMIC DNA]</scope>
    <source>
        <strain evidence="9 10">DSM 23284</strain>
    </source>
</reference>
<protein>
    <recommendedName>
        <fullName evidence="2">hydroxymethylpyrimidine kinase</fullName>
        <ecNumber evidence="2">2.7.1.49</ecNumber>
    </recommendedName>
</protein>
<evidence type="ECO:0000256" key="6">
    <source>
        <dbReference type="ARBA" id="ARBA00022840"/>
    </source>
</evidence>
<evidence type="ECO:0000259" key="8">
    <source>
        <dbReference type="Pfam" id="PF08543"/>
    </source>
</evidence>
<evidence type="ECO:0000313" key="9">
    <source>
        <dbReference type="EMBL" id="MBA4612728.1"/>
    </source>
</evidence>
<dbReference type="EC" id="2.7.1.49" evidence="2"/>
<sequence>MRRDQASGAVGENGQGIAAPARSAPPAIALTIAGSDSGGGAGIQADLKAFSALGVYGASVITAVTAQNTRAVTRVHDIPVDVVSAQIAAVLDDLDVAAVKIGMLSSPEIVAAVADALAGFSGHVVLDPVIVSKSGAKLLRDEAIAALRERLIPRASLITPNLPEAAALLGVDPVLDAAGAERQGMQLQALGPAVLMKGGHGEGAECTDILLRTGEAPLRFTAPRLETANTHGTGCTLSAAIAAECAKGADLAEAVRAAHAYLHEAIRAADTLKVGAGHGPVHHFYRQWELHQ</sequence>
<dbReference type="Pfam" id="PF08543">
    <property type="entry name" value="Phos_pyr_kin"/>
    <property type="match status" value="1"/>
</dbReference>
<name>A0A838XVT9_9HYPH</name>
<reference evidence="9 10" key="1">
    <citation type="submission" date="2020-07" db="EMBL/GenBank/DDBJ databases">
        <authorList>
            <person name="Li M."/>
        </authorList>
    </citation>
    <scope>NUCLEOTIDE SEQUENCE [LARGE SCALE GENOMIC DNA]</scope>
    <source>
        <strain evidence="9 10">DSM 23284</strain>
    </source>
</reference>
<dbReference type="PANTHER" id="PTHR20858">
    <property type="entry name" value="PHOSPHOMETHYLPYRIMIDINE KINASE"/>
    <property type="match status" value="1"/>
</dbReference>
<dbReference type="RefSeq" id="WP_181760928.1">
    <property type="nucleotide sequence ID" value="NZ_BMCR01000003.1"/>
</dbReference>
<dbReference type="AlphaFoldDB" id="A0A838XVT9"/>
<dbReference type="SUPFAM" id="SSF53613">
    <property type="entry name" value="Ribokinase-like"/>
    <property type="match status" value="1"/>
</dbReference>
<dbReference type="InterPro" id="IPR004399">
    <property type="entry name" value="HMP/HMP-P_kinase_dom"/>
</dbReference>
<dbReference type="Proteomes" id="UP000559404">
    <property type="component" value="Unassembled WGS sequence"/>
</dbReference>
<dbReference type="GO" id="GO:0008902">
    <property type="term" value="F:hydroxymethylpyrimidine kinase activity"/>
    <property type="evidence" value="ECO:0007669"/>
    <property type="project" value="UniProtKB-EC"/>
</dbReference>
<gene>
    <name evidence="9" type="primary">thiD</name>
    <name evidence="9" type="ORF">H1W37_13755</name>
</gene>
<comment type="caution">
    <text evidence="9">The sequence shown here is derived from an EMBL/GenBank/DDBJ whole genome shotgun (WGS) entry which is preliminary data.</text>
</comment>
<accession>A0A838XVT9</accession>
<evidence type="ECO:0000313" key="10">
    <source>
        <dbReference type="Proteomes" id="UP000559404"/>
    </source>
</evidence>
<dbReference type="InterPro" id="IPR029056">
    <property type="entry name" value="Ribokinase-like"/>
</dbReference>
<feature type="region of interest" description="Disordered" evidence="7">
    <location>
        <begin position="1"/>
        <end position="20"/>
    </location>
</feature>
<evidence type="ECO:0000256" key="7">
    <source>
        <dbReference type="SAM" id="MobiDB-lite"/>
    </source>
</evidence>
<proteinExistence type="predicted"/>
<keyword evidence="10" id="KW-1185">Reference proteome</keyword>
<evidence type="ECO:0000256" key="4">
    <source>
        <dbReference type="ARBA" id="ARBA00022741"/>
    </source>
</evidence>
<evidence type="ECO:0000256" key="5">
    <source>
        <dbReference type="ARBA" id="ARBA00022777"/>
    </source>
</evidence>
<dbReference type="GO" id="GO:0009228">
    <property type="term" value="P:thiamine biosynthetic process"/>
    <property type="evidence" value="ECO:0007669"/>
    <property type="project" value="InterPro"/>
</dbReference>
<dbReference type="UniPathway" id="UPA00060">
    <property type="reaction ID" value="UER00138"/>
</dbReference>
<dbReference type="GO" id="GO:0005829">
    <property type="term" value="C:cytosol"/>
    <property type="evidence" value="ECO:0007669"/>
    <property type="project" value="TreeGrafter"/>
</dbReference>
<dbReference type="CDD" id="cd01169">
    <property type="entry name" value="HMPP_kinase"/>
    <property type="match status" value="1"/>
</dbReference>
<keyword evidence="3 9" id="KW-0808">Transferase</keyword>
<keyword evidence="4" id="KW-0547">Nucleotide-binding</keyword>
<dbReference type="GO" id="GO:0005524">
    <property type="term" value="F:ATP binding"/>
    <property type="evidence" value="ECO:0007669"/>
    <property type="project" value="UniProtKB-KW"/>
</dbReference>
<dbReference type="PANTHER" id="PTHR20858:SF17">
    <property type="entry name" value="HYDROXYMETHYLPYRIMIDINE_PHOSPHOMETHYLPYRIMIDINE KINASE THI20-RELATED"/>
    <property type="match status" value="1"/>
</dbReference>
<dbReference type="Gene3D" id="3.40.1190.20">
    <property type="match status" value="1"/>
</dbReference>
<feature type="domain" description="Pyridoxamine kinase/Phosphomethylpyrimidine kinase" evidence="8">
    <location>
        <begin position="36"/>
        <end position="282"/>
    </location>
</feature>
<dbReference type="EMBL" id="JACEON010000013">
    <property type="protein sequence ID" value="MBA4612728.1"/>
    <property type="molecule type" value="Genomic_DNA"/>
</dbReference>
<evidence type="ECO:0000256" key="3">
    <source>
        <dbReference type="ARBA" id="ARBA00022679"/>
    </source>
</evidence>
<keyword evidence="6" id="KW-0067">ATP-binding</keyword>
<dbReference type="GO" id="GO:0009229">
    <property type="term" value="P:thiamine diphosphate biosynthetic process"/>
    <property type="evidence" value="ECO:0007669"/>
    <property type="project" value="UniProtKB-UniPathway"/>
</dbReference>
<comment type="pathway">
    <text evidence="1">Cofactor biosynthesis; thiamine diphosphate biosynthesis.</text>
</comment>
<organism evidence="9 10">
    <name type="scientific">Stappia taiwanensis</name>
    <dbReference type="NCBI Taxonomy" id="992267"/>
    <lineage>
        <taxon>Bacteria</taxon>
        <taxon>Pseudomonadati</taxon>
        <taxon>Pseudomonadota</taxon>
        <taxon>Alphaproteobacteria</taxon>
        <taxon>Hyphomicrobiales</taxon>
        <taxon>Stappiaceae</taxon>
        <taxon>Stappia</taxon>
    </lineage>
</organism>
<dbReference type="GO" id="GO:0008972">
    <property type="term" value="F:phosphomethylpyrimidine kinase activity"/>
    <property type="evidence" value="ECO:0007669"/>
    <property type="project" value="InterPro"/>
</dbReference>
<keyword evidence="5 9" id="KW-0418">Kinase</keyword>
<evidence type="ECO:0000256" key="2">
    <source>
        <dbReference type="ARBA" id="ARBA00012135"/>
    </source>
</evidence>
<dbReference type="InterPro" id="IPR013749">
    <property type="entry name" value="PM/HMP-P_kinase-1"/>
</dbReference>